<dbReference type="PANTHER" id="PTHR33677:SF5">
    <property type="entry name" value="TRANSCRIPTIONAL REPRESSOR FRMR"/>
    <property type="match status" value="1"/>
</dbReference>
<accession>A0A2H0V9Q1</accession>
<dbReference type="PANTHER" id="PTHR33677">
    <property type="entry name" value="TRANSCRIPTIONAL REPRESSOR FRMR-RELATED"/>
    <property type="match status" value="1"/>
</dbReference>
<dbReference type="Gene3D" id="1.20.58.1000">
    <property type="entry name" value="Metal-sensitive repressor, helix protomer"/>
    <property type="match status" value="1"/>
</dbReference>
<dbReference type="EMBL" id="PFAL01000005">
    <property type="protein sequence ID" value="PIR95827.1"/>
    <property type="molecule type" value="Genomic_DNA"/>
</dbReference>
<dbReference type="GO" id="GO:0045892">
    <property type="term" value="P:negative regulation of DNA-templated transcription"/>
    <property type="evidence" value="ECO:0007669"/>
    <property type="project" value="UniProtKB-ARBA"/>
</dbReference>
<dbReference type="Pfam" id="PF02583">
    <property type="entry name" value="Trns_repr_metal"/>
    <property type="match status" value="1"/>
</dbReference>
<dbReference type="AlphaFoldDB" id="A0A2H0V9Q1"/>
<dbReference type="InterPro" id="IPR003735">
    <property type="entry name" value="Metal_Tscrpt_repr"/>
</dbReference>
<proteinExistence type="predicted"/>
<evidence type="ECO:0008006" key="3">
    <source>
        <dbReference type="Google" id="ProtNLM"/>
    </source>
</evidence>
<dbReference type="InterPro" id="IPR038390">
    <property type="entry name" value="Metal_Tscrpt_repr_sf"/>
</dbReference>
<sequence length="81" mass="9448">MEQKIKKRFNRIKGQFNGLEKMIDQERDCLEVLNQISAIRSAIDSLGTIILSQEAICLKIKKSERDKLNTLLKRFIKNKLT</sequence>
<dbReference type="Proteomes" id="UP000229972">
    <property type="component" value="Unassembled WGS sequence"/>
</dbReference>
<evidence type="ECO:0000313" key="1">
    <source>
        <dbReference type="EMBL" id="PIR95827.1"/>
    </source>
</evidence>
<protein>
    <recommendedName>
        <fullName evidence="3">Transcriptional regulator</fullName>
    </recommendedName>
</protein>
<organism evidence="1 2">
    <name type="scientific">Candidatus Falkowbacteria bacterium CG10_big_fil_rev_8_21_14_0_10_37_18</name>
    <dbReference type="NCBI Taxonomy" id="1974562"/>
    <lineage>
        <taxon>Bacteria</taxon>
        <taxon>Candidatus Falkowiibacteriota</taxon>
    </lineage>
</organism>
<name>A0A2H0V9Q1_9BACT</name>
<dbReference type="GO" id="GO:0003677">
    <property type="term" value="F:DNA binding"/>
    <property type="evidence" value="ECO:0007669"/>
    <property type="project" value="InterPro"/>
</dbReference>
<dbReference type="GO" id="GO:0046872">
    <property type="term" value="F:metal ion binding"/>
    <property type="evidence" value="ECO:0007669"/>
    <property type="project" value="InterPro"/>
</dbReference>
<dbReference type="CDD" id="cd10148">
    <property type="entry name" value="CsoR-like_DUF156"/>
    <property type="match status" value="1"/>
</dbReference>
<reference evidence="2" key="1">
    <citation type="submission" date="2017-09" db="EMBL/GenBank/DDBJ databases">
        <title>Depth-based differentiation of microbial function through sediment-hosted aquifers and enrichment of novel symbionts in the deep terrestrial subsurface.</title>
        <authorList>
            <person name="Probst A.J."/>
            <person name="Ladd B."/>
            <person name="Jarett J.K."/>
            <person name="Geller-Mcgrath D.E."/>
            <person name="Sieber C.M.K."/>
            <person name="Emerson J.B."/>
            <person name="Anantharaman K."/>
            <person name="Thomas B.C."/>
            <person name="Malmstrom R."/>
            <person name="Stieglmeier M."/>
            <person name="Klingl A."/>
            <person name="Woyke T."/>
            <person name="Ryan C.M."/>
            <person name="Banfield J.F."/>
        </authorList>
    </citation>
    <scope>NUCLEOTIDE SEQUENCE [LARGE SCALE GENOMIC DNA]</scope>
</reference>
<gene>
    <name evidence="1" type="ORF">COT93_00360</name>
</gene>
<comment type="caution">
    <text evidence="1">The sequence shown here is derived from an EMBL/GenBank/DDBJ whole genome shotgun (WGS) entry which is preliminary data.</text>
</comment>
<evidence type="ECO:0000313" key="2">
    <source>
        <dbReference type="Proteomes" id="UP000229972"/>
    </source>
</evidence>